<dbReference type="WBParaSite" id="TCLT_0000515101-mRNA-1">
    <property type="protein sequence ID" value="TCLT_0000515101-mRNA-1"/>
    <property type="gene ID" value="TCLT_0000515101"/>
</dbReference>
<evidence type="ECO:0000313" key="5">
    <source>
        <dbReference type="WBParaSite" id="TCLT_0000515101-mRNA-1"/>
    </source>
</evidence>
<accession>A0A0N5CXL9</accession>
<evidence type="ECO:0000313" key="4">
    <source>
        <dbReference type="Proteomes" id="UP000276776"/>
    </source>
</evidence>
<organism evidence="5">
    <name type="scientific">Thelazia callipaeda</name>
    <name type="common">Oriental eyeworm</name>
    <name type="synonym">Parasitic nematode</name>
    <dbReference type="NCBI Taxonomy" id="103827"/>
    <lineage>
        <taxon>Eukaryota</taxon>
        <taxon>Metazoa</taxon>
        <taxon>Ecdysozoa</taxon>
        <taxon>Nematoda</taxon>
        <taxon>Chromadorea</taxon>
        <taxon>Rhabditida</taxon>
        <taxon>Spirurina</taxon>
        <taxon>Spiruromorpha</taxon>
        <taxon>Thelazioidea</taxon>
        <taxon>Thelaziidae</taxon>
        <taxon>Thelazia</taxon>
    </lineage>
</organism>
<keyword evidence="4" id="KW-1185">Reference proteome</keyword>
<reference evidence="5" key="1">
    <citation type="submission" date="2017-02" db="UniProtKB">
        <authorList>
            <consortium name="WormBaseParasite"/>
        </authorList>
    </citation>
    <scope>IDENTIFICATION</scope>
</reference>
<reference evidence="3 4" key="2">
    <citation type="submission" date="2018-11" db="EMBL/GenBank/DDBJ databases">
        <authorList>
            <consortium name="Pathogen Informatics"/>
        </authorList>
    </citation>
    <scope>NUCLEOTIDE SEQUENCE [LARGE SCALE GENOMIC DNA]</scope>
</reference>
<feature type="chain" id="PRO_5043126466" evidence="2">
    <location>
        <begin position="26"/>
        <end position="139"/>
    </location>
</feature>
<feature type="compositionally biased region" description="Polar residues" evidence="1">
    <location>
        <begin position="32"/>
        <end position="47"/>
    </location>
</feature>
<gene>
    <name evidence="3" type="ORF">TCLT_LOCUS5140</name>
</gene>
<proteinExistence type="predicted"/>
<evidence type="ECO:0000313" key="3">
    <source>
        <dbReference type="EMBL" id="VDN02347.1"/>
    </source>
</evidence>
<name>A0A0N5CXL9_THECL</name>
<dbReference type="Proteomes" id="UP000276776">
    <property type="component" value="Unassembled WGS sequence"/>
</dbReference>
<dbReference type="AlphaFoldDB" id="A0A0N5CXL9"/>
<dbReference type="EMBL" id="UYYF01004322">
    <property type="protein sequence ID" value="VDN02347.1"/>
    <property type="molecule type" value="Genomic_DNA"/>
</dbReference>
<feature type="region of interest" description="Disordered" evidence="1">
    <location>
        <begin position="28"/>
        <end position="48"/>
    </location>
</feature>
<evidence type="ECO:0000256" key="1">
    <source>
        <dbReference type="SAM" id="MobiDB-lite"/>
    </source>
</evidence>
<sequence>MCSLSAMHTQRLSILLCIISSVISASYPSEPENGQQGKTDLPSQYYTPQLGDHAQIRPIEKIIAIPTENYPLPIQGQGHKPQTIFHNPPIFQNPPQIENMQLFQNAPPFPHAPPEQNMPLNFRAPFQPAAPPIVTFRQK</sequence>
<evidence type="ECO:0000256" key="2">
    <source>
        <dbReference type="SAM" id="SignalP"/>
    </source>
</evidence>
<feature type="signal peptide" evidence="2">
    <location>
        <begin position="1"/>
        <end position="25"/>
    </location>
</feature>
<protein>
    <submittedName>
        <fullName evidence="5">Odontogenic ameloblast-associated protein</fullName>
    </submittedName>
</protein>
<keyword evidence="2" id="KW-0732">Signal</keyword>